<feature type="compositionally biased region" description="Basic and acidic residues" evidence="1">
    <location>
        <begin position="39"/>
        <end position="57"/>
    </location>
</feature>
<dbReference type="AlphaFoldDB" id="A0A6B0UE33"/>
<feature type="compositionally biased region" description="Low complexity" evidence="1">
    <location>
        <begin position="94"/>
        <end position="107"/>
    </location>
</feature>
<dbReference type="EMBL" id="GIFC01007218">
    <property type="protein sequence ID" value="MXU89301.1"/>
    <property type="molecule type" value="Transcribed_RNA"/>
</dbReference>
<proteinExistence type="predicted"/>
<organism evidence="2">
    <name type="scientific">Ixodes ricinus</name>
    <name type="common">Common tick</name>
    <name type="synonym">Acarus ricinus</name>
    <dbReference type="NCBI Taxonomy" id="34613"/>
    <lineage>
        <taxon>Eukaryota</taxon>
        <taxon>Metazoa</taxon>
        <taxon>Ecdysozoa</taxon>
        <taxon>Arthropoda</taxon>
        <taxon>Chelicerata</taxon>
        <taxon>Arachnida</taxon>
        <taxon>Acari</taxon>
        <taxon>Parasitiformes</taxon>
        <taxon>Ixodida</taxon>
        <taxon>Ixodoidea</taxon>
        <taxon>Ixodidae</taxon>
        <taxon>Ixodinae</taxon>
        <taxon>Ixodes</taxon>
    </lineage>
</organism>
<reference evidence="2" key="1">
    <citation type="submission" date="2019-12" db="EMBL/GenBank/DDBJ databases">
        <title>An insight into the sialome of adult female Ixodes ricinus ticks feeding for 6 days.</title>
        <authorList>
            <person name="Perner J."/>
            <person name="Ribeiro J.M.C."/>
        </authorList>
    </citation>
    <scope>NUCLEOTIDE SEQUENCE</scope>
    <source>
        <strain evidence="2">Semi-engorged</strain>
        <tissue evidence="2">Salivary glands</tissue>
    </source>
</reference>
<evidence type="ECO:0000313" key="2">
    <source>
        <dbReference type="EMBL" id="MXU89301.1"/>
    </source>
</evidence>
<protein>
    <submittedName>
        <fullName evidence="2">Putative secreted protein</fullName>
    </submittedName>
</protein>
<name>A0A6B0UE33_IXORI</name>
<accession>A0A6B0UE33</accession>
<feature type="region of interest" description="Disordered" evidence="1">
    <location>
        <begin position="30"/>
        <end position="63"/>
    </location>
</feature>
<feature type="region of interest" description="Disordered" evidence="1">
    <location>
        <begin position="80"/>
        <end position="107"/>
    </location>
</feature>
<evidence type="ECO:0000256" key="1">
    <source>
        <dbReference type="SAM" id="MobiDB-lite"/>
    </source>
</evidence>
<feature type="compositionally biased region" description="Polar residues" evidence="1">
    <location>
        <begin position="82"/>
        <end position="93"/>
    </location>
</feature>
<sequence length="107" mass="11350">MTLWRASSPAASPSLFATQGARAFKKRVSVLPGPGQRAPGRERRVLPRRGEAGKKGEASGFPSGDLEATLLQCFAKIRKGASSPTQRMSSATKRMSSAAERMSSATK</sequence>